<feature type="non-terminal residue" evidence="1">
    <location>
        <position position="1"/>
    </location>
</feature>
<dbReference type="AlphaFoldDB" id="A0A0F9F706"/>
<evidence type="ECO:0000313" key="1">
    <source>
        <dbReference type="EMBL" id="KKL82078.1"/>
    </source>
</evidence>
<accession>A0A0F9F706</accession>
<dbReference type="EMBL" id="LAZR01022371">
    <property type="protein sequence ID" value="KKL82078.1"/>
    <property type="molecule type" value="Genomic_DNA"/>
</dbReference>
<sequence length="62" mass="7332">KKELKRFNKQRTREHMFGIKDGLERKIEAKKFSILREGTNTLLKKKKKAAEHKMSFLGKSTL</sequence>
<name>A0A0F9F706_9ZZZZ</name>
<proteinExistence type="predicted"/>
<comment type="caution">
    <text evidence="1">The sequence shown here is derived from an EMBL/GenBank/DDBJ whole genome shotgun (WGS) entry which is preliminary data.</text>
</comment>
<reference evidence="1" key="1">
    <citation type="journal article" date="2015" name="Nature">
        <title>Complex archaea that bridge the gap between prokaryotes and eukaryotes.</title>
        <authorList>
            <person name="Spang A."/>
            <person name="Saw J.H."/>
            <person name="Jorgensen S.L."/>
            <person name="Zaremba-Niedzwiedzka K."/>
            <person name="Martijn J."/>
            <person name="Lind A.E."/>
            <person name="van Eijk R."/>
            <person name="Schleper C."/>
            <person name="Guy L."/>
            <person name="Ettema T.J."/>
        </authorList>
    </citation>
    <scope>NUCLEOTIDE SEQUENCE</scope>
</reference>
<protein>
    <submittedName>
        <fullName evidence="1">Uncharacterized protein</fullName>
    </submittedName>
</protein>
<gene>
    <name evidence="1" type="ORF">LCGC14_1988310</name>
</gene>
<organism evidence="1">
    <name type="scientific">marine sediment metagenome</name>
    <dbReference type="NCBI Taxonomy" id="412755"/>
    <lineage>
        <taxon>unclassified sequences</taxon>
        <taxon>metagenomes</taxon>
        <taxon>ecological metagenomes</taxon>
    </lineage>
</organism>